<dbReference type="InterPro" id="IPR004838">
    <property type="entry name" value="NHTrfase_class1_PyrdxlP-BS"/>
</dbReference>
<dbReference type="AlphaFoldDB" id="A0A845BLS9"/>
<accession>A0A845BLS9</accession>
<dbReference type="InterPro" id="IPR050596">
    <property type="entry name" value="AspAT/PAT-like"/>
</dbReference>
<dbReference type="GO" id="GO:0008483">
    <property type="term" value="F:transaminase activity"/>
    <property type="evidence" value="ECO:0007669"/>
    <property type="project" value="UniProtKB-KW"/>
</dbReference>
<keyword evidence="4 6" id="KW-0808">Transferase</keyword>
<evidence type="ECO:0000256" key="6">
    <source>
        <dbReference type="RuleBase" id="RU000481"/>
    </source>
</evidence>
<dbReference type="SUPFAM" id="SSF53383">
    <property type="entry name" value="PLP-dependent transferases"/>
    <property type="match status" value="1"/>
</dbReference>
<evidence type="ECO:0000256" key="4">
    <source>
        <dbReference type="ARBA" id="ARBA00022679"/>
    </source>
</evidence>
<dbReference type="PANTHER" id="PTHR46383">
    <property type="entry name" value="ASPARTATE AMINOTRANSFERASE"/>
    <property type="match status" value="1"/>
</dbReference>
<evidence type="ECO:0000313" key="8">
    <source>
        <dbReference type="EMBL" id="MXR37617.1"/>
    </source>
</evidence>
<dbReference type="InterPro" id="IPR004839">
    <property type="entry name" value="Aminotransferase_I/II_large"/>
</dbReference>
<evidence type="ECO:0000259" key="7">
    <source>
        <dbReference type="Pfam" id="PF00155"/>
    </source>
</evidence>
<keyword evidence="3 6" id="KW-0032">Aminotransferase</keyword>
<dbReference type="InterPro" id="IPR015421">
    <property type="entry name" value="PyrdxlP-dep_Trfase_major"/>
</dbReference>
<dbReference type="Proteomes" id="UP000467214">
    <property type="component" value="Unassembled WGS sequence"/>
</dbReference>
<dbReference type="GO" id="GO:0030170">
    <property type="term" value="F:pyridoxal phosphate binding"/>
    <property type="evidence" value="ECO:0007669"/>
    <property type="project" value="InterPro"/>
</dbReference>
<keyword evidence="9" id="KW-1185">Reference proteome</keyword>
<gene>
    <name evidence="8" type="ORF">GQF02_11570</name>
</gene>
<dbReference type="Pfam" id="PF00155">
    <property type="entry name" value="Aminotran_1_2"/>
    <property type="match status" value="1"/>
</dbReference>
<dbReference type="PROSITE" id="PS00105">
    <property type="entry name" value="AA_TRANSFER_CLASS_1"/>
    <property type="match status" value="1"/>
</dbReference>
<feature type="domain" description="Aminotransferase class I/classII large" evidence="7">
    <location>
        <begin position="33"/>
        <end position="382"/>
    </location>
</feature>
<evidence type="ECO:0000256" key="3">
    <source>
        <dbReference type="ARBA" id="ARBA00022576"/>
    </source>
</evidence>
<comment type="cofactor">
    <cofactor evidence="1 6">
        <name>pyridoxal 5'-phosphate</name>
        <dbReference type="ChEBI" id="CHEBI:597326"/>
    </cofactor>
</comment>
<dbReference type="InterPro" id="IPR015424">
    <property type="entry name" value="PyrdxlP-dep_Trfase"/>
</dbReference>
<dbReference type="Gene3D" id="3.40.640.10">
    <property type="entry name" value="Type I PLP-dependent aspartate aminotransferase-like (Major domain)"/>
    <property type="match status" value="1"/>
</dbReference>
<sequence length="402" mass="43191">MHFSSLVDRLAGKRTDAWQIHYRALEAQAAGREVFILSVGDPDFATPSRITERAVSALRAGDTHYSEVNGRLGLRRAIAQMHSAQTGQAVSADQVTVVAGAQNGLFATAQCLCEAGDEVLVPEPMYLTYEASIRASGATLVPVAVHASDGFHLRAAAFVRAITPRTRAIFLATPNNPTGAVMHHDELAAIAELAQAHDLWVVADEVYAGLTFEQPHLSMASLPGMAARTVTIGSLSKSHAMAGWRVGWVVSPPTLAAHLERLALCMLYGLPGFIQEAAQLAIEERELIVKTMRETYRHRRDVCYALLSGVEGLACSLPEAGMFMLLDVRGSGLSAHDFAWQLFEETGVAVLDASAFGDSASGFVRLGFVLEEERLAEACRHIAAFSRQLQRQQLGIASGSAA</sequence>
<dbReference type="Gene3D" id="3.90.1150.10">
    <property type="entry name" value="Aspartate Aminotransferase, domain 1"/>
    <property type="match status" value="1"/>
</dbReference>
<dbReference type="RefSeq" id="WP_160797329.1">
    <property type="nucleotide sequence ID" value="NZ_WSSB01000010.1"/>
</dbReference>
<evidence type="ECO:0000256" key="5">
    <source>
        <dbReference type="ARBA" id="ARBA00022898"/>
    </source>
</evidence>
<evidence type="ECO:0000313" key="9">
    <source>
        <dbReference type="Proteomes" id="UP000467214"/>
    </source>
</evidence>
<evidence type="ECO:0000256" key="1">
    <source>
        <dbReference type="ARBA" id="ARBA00001933"/>
    </source>
</evidence>
<reference evidence="8 9" key="1">
    <citation type="submission" date="2019-12" db="EMBL/GenBank/DDBJ databases">
        <title>Neisseriaceae gen. nov. sp. Genome sequencing and assembly.</title>
        <authorList>
            <person name="Liu Z."/>
            <person name="Li A."/>
        </authorList>
    </citation>
    <scope>NUCLEOTIDE SEQUENCE [LARGE SCALE GENOMIC DNA]</scope>
    <source>
        <strain evidence="8 9">B2N2-7</strain>
    </source>
</reference>
<proteinExistence type="inferred from homology"/>
<evidence type="ECO:0000256" key="2">
    <source>
        <dbReference type="ARBA" id="ARBA00007441"/>
    </source>
</evidence>
<organism evidence="8 9">
    <name type="scientific">Craterilacuibacter sinensis</name>
    <dbReference type="NCBI Taxonomy" id="2686017"/>
    <lineage>
        <taxon>Bacteria</taxon>
        <taxon>Pseudomonadati</taxon>
        <taxon>Pseudomonadota</taxon>
        <taxon>Betaproteobacteria</taxon>
        <taxon>Neisseriales</taxon>
        <taxon>Neisseriaceae</taxon>
        <taxon>Craterilacuibacter</taxon>
    </lineage>
</organism>
<dbReference type="EMBL" id="WSSB01000010">
    <property type="protein sequence ID" value="MXR37617.1"/>
    <property type="molecule type" value="Genomic_DNA"/>
</dbReference>
<comment type="similarity">
    <text evidence="2 6">Belongs to the class-I pyridoxal-phosphate-dependent aminotransferase family.</text>
</comment>
<comment type="caution">
    <text evidence="8">The sequence shown here is derived from an EMBL/GenBank/DDBJ whole genome shotgun (WGS) entry which is preliminary data.</text>
</comment>
<dbReference type="CDD" id="cd00609">
    <property type="entry name" value="AAT_like"/>
    <property type="match status" value="1"/>
</dbReference>
<dbReference type="GO" id="GO:0006520">
    <property type="term" value="P:amino acid metabolic process"/>
    <property type="evidence" value="ECO:0007669"/>
    <property type="project" value="InterPro"/>
</dbReference>
<dbReference type="FunFam" id="3.40.640.10:FF:000033">
    <property type="entry name" value="Aspartate aminotransferase"/>
    <property type="match status" value="1"/>
</dbReference>
<protein>
    <recommendedName>
        <fullName evidence="6">Aminotransferase</fullName>
        <ecNumber evidence="6">2.6.1.-</ecNumber>
    </recommendedName>
</protein>
<dbReference type="EC" id="2.6.1.-" evidence="6"/>
<keyword evidence="5" id="KW-0663">Pyridoxal phosphate</keyword>
<dbReference type="InterPro" id="IPR015422">
    <property type="entry name" value="PyrdxlP-dep_Trfase_small"/>
</dbReference>
<dbReference type="PANTHER" id="PTHR46383:SF1">
    <property type="entry name" value="ASPARTATE AMINOTRANSFERASE"/>
    <property type="match status" value="1"/>
</dbReference>
<name>A0A845BLS9_9NEIS</name>